<sequence length="637" mass="74102">MDYIKVARVDNVIWHKRGISLKGSIHLTTHHLIFTDDNSSREFWVAYPTIASVFRNKGSSLVSKYKHRSEWEKEELYAGKDIWMFYNIKVITKDYNIFSLDLDNEKNAQDVFDSLSKLTVLDDVHKLYAFIYSPNKAETPFNSWNIYDPEKEFERQGIQFYEGTGDAPANVKWRISTINEDYSFCKTYPNKLIVPKTVSDTLLSYSVKYRSQQRIPVLTYYYAKNGTSISRCAQPLPGITQQRSIQDEKLIKEIFQCATYRTNKNIIVDARPTTNAMAQTALGGGTENMDNYGFNDTCSRMFLGIDNIHVMRDSLNSLVDNYLVDNDLYLPIDKNMLNSDKSNSWLRYIKLLLSSTDTLVKSMVFNHSNILVHCSDGWDRTAQITSLVQLSLDPYYRTMDGFMVLVEKDWLSFGHRFCERSGHLSSPSIFHDHSSRLSISLGTESLTLNDKRENELGDFAAMTSVADHLPTASKLKKSRNGTNMKLTSPVFQQFLDCVHQLLIQYPNRFEFNERFLRRLVYHLYSCQYGTFLFNNEHERVVNQAHKLTRSVWDYFKSRRNEFTNPNYNTSTDTEEEWILPDWEKVEWWWQLFGRRNEEMNGPCTNNGSCDTAAAKKSTNIVSNLKIPKFSLEMFSKR</sequence>
<dbReference type="EMBL" id="CP015061">
    <property type="protein sequence ID" value="QGN18087.1"/>
    <property type="molecule type" value="Genomic_DNA"/>
</dbReference>
<dbReference type="PANTHER" id="PTHR10807:SF128">
    <property type="entry name" value="PHOSPHATIDYLINOSITOL-3,5-BISPHOSPHATE 3-PHOSPHATASE"/>
    <property type="match status" value="1"/>
</dbReference>
<evidence type="ECO:0000259" key="2">
    <source>
        <dbReference type="PROSITE" id="PS51339"/>
    </source>
</evidence>
<dbReference type="InterPro" id="IPR029021">
    <property type="entry name" value="Prot-tyrosine_phosphatase-like"/>
</dbReference>
<keyword evidence="4" id="KW-1185">Reference proteome</keyword>
<dbReference type="SUPFAM" id="SSF50729">
    <property type="entry name" value="PH domain-like"/>
    <property type="match status" value="1"/>
</dbReference>
<dbReference type="Gene3D" id="2.30.29.30">
    <property type="entry name" value="Pleckstrin-homology domain (PH domain)/Phosphotyrosine-binding domain (PTB)"/>
    <property type="match status" value="1"/>
</dbReference>
<dbReference type="SUPFAM" id="SSF52799">
    <property type="entry name" value="(Phosphotyrosine protein) phosphatases II"/>
    <property type="match status" value="1"/>
</dbReference>
<name>A0ABX6F237_KLUMA</name>
<dbReference type="PROSITE" id="PS00383">
    <property type="entry name" value="TYR_PHOSPHATASE_1"/>
    <property type="match status" value="1"/>
</dbReference>
<feature type="domain" description="Myotubularin phosphatase" evidence="2">
    <location>
        <begin position="143"/>
        <end position="592"/>
    </location>
</feature>
<dbReference type="PANTHER" id="PTHR10807">
    <property type="entry name" value="MYOTUBULARIN-RELATED"/>
    <property type="match status" value="1"/>
</dbReference>
<proteinExistence type="inferred from homology"/>
<dbReference type="Pfam" id="PF06602">
    <property type="entry name" value="Myotub-related"/>
    <property type="match status" value="1"/>
</dbReference>
<gene>
    <name evidence="3" type="primary">YMR1</name>
    <name evidence="3" type="ORF">FIM1_4406</name>
</gene>
<reference evidence="3 4" key="2">
    <citation type="submission" date="2019-11" db="EMBL/GenBank/DDBJ databases">
        <authorList>
            <person name="Lu H."/>
        </authorList>
    </citation>
    <scope>NUCLEOTIDE SEQUENCE [LARGE SCALE GENOMIC DNA]</scope>
    <source>
        <strain evidence="3 4">FIM1</strain>
    </source>
</reference>
<dbReference type="InterPro" id="IPR048994">
    <property type="entry name" value="PH-GRAM_MTMR6-9"/>
</dbReference>
<organism evidence="3 4">
    <name type="scientific">Kluyveromyces marxianus</name>
    <name type="common">Yeast</name>
    <name type="synonym">Candida kefyr</name>
    <dbReference type="NCBI Taxonomy" id="4911"/>
    <lineage>
        <taxon>Eukaryota</taxon>
        <taxon>Fungi</taxon>
        <taxon>Dikarya</taxon>
        <taxon>Ascomycota</taxon>
        <taxon>Saccharomycotina</taxon>
        <taxon>Saccharomycetes</taxon>
        <taxon>Saccharomycetales</taxon>
        <taxon>Saccharomycetaceae</taxon>
        <taxon>Kluyveromyces</taxon>
    </lineage>
</organism>
<dbReference type="InterPro" id="IPR011993">
    <property type="entry name" value="PH-like_dom_sf"/>
</dbReference>
<dbReference type="InterPro" id="IPR016130">
    <property type="entry name" value="Tyr_Pase_AS"/>
</dbReference>
<comment type="similarity">
    <text evidence="1">Belongs to the protein-tyrosine phosphatase family. Non-receptor class myotubularin subfamily.</text>
</comment>
<evidence type="ECO:0000256" key="1">
    <source>
        <dbReference type="ARBA" id="ARBA00007471"/>
    </source>
</evidence>
<reference evidence="3 4" key="1">
    <citation type="submission" date="2016-03" db="EMBL/GenBank/DDBJ databases">
        <title>How can Kluyveromyces marxianus grow so fast - potential evolutionary course in Saccharomyces Complex revealed by comparative genomics.</title>
        <authorList>
            <person name="Mo W."/>
            <person name="Lu W."/>
            <person name="Yang X."/>
            <person name="Qi J."/>
            <person name="Lv H."/>
        </authorList>
    </citation>
    <scope>NUCLEOTIDE SEQUENCE [LARGE SCALE GENOMIC DNA]</scope>
    <source>
        <strain evidence="3 4">FIM1</strain>
    </source>
</reference>
<accession>A0ABX6F237</accession>
<evidence type="ECO:0000313" key="3">
    <source>
        <dbReference type="EMBL" id="QGN18087.1"/>
    </source>
</evidence>
<dbReference type="Pfam" id="PF21098">
    <property type="entry name" value="PH-GRAM_MTMR6-like"/>
    <property type="match status" value="1"/>
</dbReference>
<dbReference type="InterPro" id="IPR010569">
    <property type="entry name" value="Myotubularin-like_Pase_dom"/>
</dbReference>
<dbReference type="PROSITE" id="PS51339">
    <property type="entry name" value="PPASE_MYOTUBULARIN"/>
    <property type="match status" value="1"/>
</dbReference>
<evidence type="ECO:0000313" key="4">
    <source>
        <dbReference type="Proteomes" id="UP000422736"/>
    </source>
</evidence>
<dbReference type="InterPro" id="IPR030564">
    <property type="entry name" value="Myotubularin"/>
</dbReference>
<dbReference type="CDD" id="cd17666">
    <property type="entry name" value="PTP-MTM-like_fungal"/>
    <property type="match status" value="1"/>
</dbReference>
<protein>
    <submittedName>
        <fullName evidence="3">Phosphoinositide 3-phosphatase</fullName>
    </submittedName>
</protein>
<dbReference type="Proteomes" id="UP000422736">
    <property type="component" value="Chromosome 7"/>
</dbReference>